<reference evidence="1 2" key="1">
    <citation type="submission" date="2015-06" db="EMBL/GenBank/DDBJ databases">
        <title>Genome sequence of Pseudoalteromonas carrageenovora.</title>
        <authorList>
            <person name="Xie B.-B."/>
            <person name="Rong J.-C."/>
            <person name="Qin Q.-L."/>
            <person name="Zhang Y.-Z."/>
        </authorList>
    </citation>
    <scope>NUCLEOTIDE SEQUENCE [LARGE SCALE GENOMIC DNA]</scope>
    <source>
        <strain evidence="1 2">IAM 12662</strain>
    </source>
</reference>
<dbReference type="EMBL" id="AQGW01000020">
    <property type="protein sequence ID" value="MBE0383009.1"/>
    <property type="molecule type" value="Genomic_DNA"/>
</dbReference>
<sequence>MTQILDAYRTKVSSQIKQHKLVAILRLKQQTDVAPLIDCLGPVYLSRLNLQQTIWCLGKAEPM</sequence>
<keyword evidence="2" id="KW-1185">Reference proteome</keyword>
<evidence type="ECO:0000313" key="2">
    <source>
        <dbReference type="Proteomes" id="UP000615003"/>
    </source>
</evidence>
<dbReference type="RefSeq" id="WP_227006927.1">
    <property type="nucleotide sequence ID" value="NZ_AQGW01000020.1"/>
</dbReference>
<name>A0ABR9EUP8_PSEVC</name>
<comment type="caution">
    <text evidence="1">The sequence shown here is derived from an EMBL/GenBank/DDBJ whole genome shotgun (WGS) entry which is preliminary data.</text>
</comment>
<protein>
    <submittedName>
        <fullName evidence="1">Uncharacterized protein</fullName>
    </submittedName>
</protein>
<gene>
    <name evidence="1" type="ORF">PCARR_a1288</name>
</gene>
<organism evidence="1 2">
    <name type="scientific">Pseudoalteromonas carrageenovora IAM 12662</name>
    <dbReference type="NCBI Taxonomy" id="1314868"/>
    <lineage>
        <taxon>Bacteria</taxon>
        <taxon>Pseudomonadati</taxon>
        <taxon>Pseudomonadota</taxon>
        <taxon>Gammaproteobacteria</taxon>
        <taxon>Alteromonadales</taxon>
        <taxon>Pseudoalteromonadaceae</taxon>
        <taxon>Pseudoalteromonas</taxon>
    </lineage>
</organism>
<dbReference type="Proteomes" id="UP000615003">
    <property type="component" value="Unassembled WGS sequence"/>
</dbReference>
<dbReference type="GeneID" id="93666005"/>
<evidence type="ECO:0000313" key="1">
    <source>
        <dbReference type="EMBL" id="MBE0383009.1"/>
    </source>
</evidence>
<proteinExistence type="predicted"/>
<accession>A0ABR9EUP8</accession>